<comment type="caution">
    <text evidence="2">The sequence shown here is derived from an EMBL/GenBank/DDBJ whole genome shotgun (WGS) entry which is preliminary data.</text>
</comment>
<feature type="region of interest" description="Disordered" evidence="1">
    <location>
        <begin position="153"/>
        <end position="191"/>
    </location>
</feature>
<dbReference type="AlphaFoldDB" id="A0A5B2VHZ4"/>
<evidence type="ECO:0008006" key="4">
    <source>
        <dbReference type="Google" id="ProtNLM"/>
    </source>
</evidence>
<reference evidence="2 3" key="1">
    <citation type="submission" date="2019-09" db="EMBL/GenBank/DDBJ databases">
        <title>Salinarimonas rosea gen. nov., sp. nov., a new member of the a-2 subgroup of the Proteobacteria.</title>
        <authorList>
            <person name="Liu J."/>
        </authorList>
    </citation>
    <scope>NUCLEOTIDE SEQUENCE [LARGE SCALE GENOMIC DNA]</scope>
    <source>
        <strain evidence="2 3">BN140002</strain>
    </source>
</reference>
<organism evidence="2 3">
    <name type="scientific">Salinarimonas soli</name>
    <dbReference type="NCBI Taxonomy" id="1638099"/>
    <lineage>
        <taxon>Bacteria</taxon>
        <taxon>Pseudomonadati</taxon>
        <taxon>Pseudomonadota</taxon>
        <taxon>Alphaproteobacteria</taxon>
        <taxon>Hyphomicrobiales</taxon>
        <taxon>Salinarimonadaceae</taxon>
        <taxon>Salinarimonas</taxon>
    </lineage>
</organism>
<name>A0A5B2VHZ4_9HYPH</name>
<dbReference type="OrthoDB" id="8277395at2"/>
<dbReference type="EMBL" id="VUOA01000015">
    <property type="protein sequence ID" value="KAA2238110.1"/>
    <property type="molecule type" value="Genomic_DNA"/>
</dbReference>
<dbReference type="RefSeq" id="WP_149816238.1">
    <property type="nucleotide sequence ID" value="NZ_VUOA01000015.1"/>
</dbReference>
<proteinExistence type="predicted"/>
<feature type="compositionally biased region" description="Basic and acidic residues" evidence="1">
    <location>
        <begin position="153"/>
        <end position="167"/>
    </location>
</feature>
<evidence type="ECO:0000256" key="1">
    <source>
        <dbReference type="SAM" id="MobiDB-lite"/>
    </source>
</evidence>
<feature type="region of interest" description="Disordered" evidence="1">
    <location>
        <begin position="249"/>
        <end position="292"/>
    </location>
</feature>
<sequence>MEAVSGFEIETSDGERPGAFVRFPFDRSLLDRFREAFPRARWRRSEERWFVPGTTAAARLDVWVSRELSDLDRHADDKGRDAFSFEPLASPYLEVGEELTVRTPYSRRVVDLLRTVPFARWDADAKAWRIPFRGFERLRAAWPEIEEAARYAEPEARRQRKAERAADPQEALRQAERRKRRYPVPLGDPPPLDRPVATDLFGVVVFEDVGEAIPEDEALSSVFDHAHPRDEVFAWGRWRLPDWREVARVKPSDDPPHRGWRLPGAADLDERRRAMRSSARARETRARSGPAA</sequence>
<evidence type="ECO:0000313" key="3">
    <source>
        <dbReference type="Proteomes" id="UP000323142"/>
    </source>
</evidence>
<evidence type="ECO:0000313" key="2">
    <source>
        <dbReference type="EMBL" id="KAA2238110.1"/>
    </source>
</evidence>
<gene>
    <name evidence="2" type="ORF">F0L46_06445</name>
</gene>
<accession>A0A5B2VHZ4</accession>
<keyword evidence="3" id="KW-1185">Reference proteome</keyword>
<reference evidence="2 3" key="2">
    <citation type="submission" date="2019-09" db="EMBL/GenBank/DDBJ databases">
        <authorList>
            <person name="Jin C."/>
        </authorList>
    </citation>
    <scope>NUCLEOTIDE SEQUENCE [LARGE SCALE GENOMIC DNA]</scope>
    <source>
        <strain evidence="2 3">BN140002</strain>
    </source>
</reference>
<protein>
    <recommendedName>
        <fullName evidence="4">HARP domain-containing protein</fullName>
    </recommendedName>
</protein>
<dbReference type="Proteomes" id="UP000323142">
    <property type="component" value="Unassembled WGS sequence"/>
</dbReference>